<dbReference type="InterPro" id="IPR014756">
    <property type="entry name" value="Ig_E-set"/>
</dbReference>
<name>A0A9X4QL68_9BACL</name>
<feature type="domain" description="Copper resistance protein D" evidence="11">
    <location>
        <begin position="345"/>
        <end position="412"/>
    </location>
</feature>
<keyword evidence="3 9" id="KW-0812">Transmembrane</keyword>
<dbReference type="RefSeq" id="WP_277564261.1">
    <property type="nucleotide sequence ID" value="NZ_JAPDHZ010000002.1"/>
</dbReference>
<gene>
    <name evidence="12" type="ORF">OMP38_05900</name>
</gene>
<proteinExistence type="predicted"/>
<feature type="transmembrane region" description="Helical" evidence="9">
    <location>
        <begin position="353"/>
        <end position="373"/>
    </location>
</feature>
<evidence type="ECO:0000256" key="2">
    <source>
        <dbReference type="ARBA" id="ARBA00022475"/>
    </source>
</evidence>
<keyword evidence="6 9" id="KW-1133">Transmembrane helix</keyword>
<keyword evidence="2" id="KW-1003">Cell membrane</keyword>
<feature type="domain" description="CopC" evidence="10">
    <location>
        <begin position="49"/>
        <end position="144"/>
    </location>
</feature>
<sequence>MRTIETAGTGNGDTRRTFARAARRTGMLALWLVLIASLTALFAPAASAHAILETASPVQDAQLAESPGAVELTFNERLDGGSTARLSVLNGDSKTVASGKPERTSQGKGLRLALPKLGEGHYTVSYSVISADGHPVEGAYVFTVGNPPPLTDAAELDPHAQLGHSSHNHGGDQDLTTTRFIFYASRALFFASLLVLSGLLLWGLRREPSAAERASRETWIGWTAQFGALATLVYVVLQMSNLTEGEPFSEWGRILTDTTVGRLYAAQLVLAFAALLLRGMGAYAGLAWTLLALIAEAWNGHAAAFSPAAYTLALDFVHLLAAAVWSGGLVLLAAVWHRERPEAGRFAIRFSKWALLSFLLLALTGALSTLQYLPTLSYLFETSWGTWLLIKIGLSLLVVVTAFLIRLRLRKGELPRAGLLRADLGMLGAIVLSVGVLTYQNPLPANQPISYHEMGTDMHVTLRISPGAPGDNAFTLKIWLPDKVGAPKKVALRLRPLGSGDVGFIDVPLEAYEDSELDDFPDFAKATFQSKGPYLAFRGRWEAQIRVTDRTDTEIVKSTTFKIY</sequence>
<keyword evidence="7" id="KW-0186">Copper</keyword>
<evidence type="ECO:0000259" key="11">
    <source>
        <dbReference type="Pfam" id="PF05425"/>
    </source>
</evidence>
<evidence type="ECO:0000256" key="6">
    <source>
        <dbReference type="ARBA" id="ARBA00022989"/>
    </source>
</evidence>
<evidence type="ECO:0000256" key="7">
    <source>
        <dbReference type="ARBA" id="ARBA00023008"/>
    </source>
</evidence>
<dbReference type="PANTHER" id="PTHR34820">
    <property type="entry name" value="INNER MEMBRANE PROTEIN YEBZ"/>
    <property type="match status" value="1"/>
</dbReference>
<keyword evidence="8 9" id="KW-0472">Membrane</keyword>
<dbReference type="InterPro" id="IPR032694">
    <property type="entry name" value="CopC/D"/>
</dbReference>
<evidence type="ECO:0000313" key="12">
    <source>
        <dbReference type="EMBL" id="MDG0790428.1"/>
    </source>
</evidence>
<evidence type="ECO:0000256" key="9">
    <source>
        <dbReference type="SAM" id="Phobius"/>
    </source>
</evidence>
<dbReference type="SUPFAM" id="SSF81296">
    <property type="entry name" value="E set domains"/>
    <property type="match status" value="1"/>
</dbReference>
<feature type="transmembrane region" description="Helical" evidence="9">
    <location>
        <begin position="316"/>
        <end position="337"/>
    </location>
</feature>
<keyword evidence="5" id="KW-0732">Signal</keyword>
<dbReference type="Pfam" id="PF04234">
    <property type="entry name" value="CopC"/>
    <property type="match status" value="1"/>
</dbReference>
<feature type="transmembrane region" description="Helical" evidence="9">
    <location>
        <begin position="180"/>
        <end position="204"/>
    </location>
</feature>
<dbReference type="GO" id="GO:0005886">
    <property type="term" value="C:plasma membrane"/>
    <property type="evidence" value="ECO:0007669"/>
    <property type="project" value="UniProtKB-SubCell"/>
</dbReference>
<evidence type="ECO:0000256" key="1">
    <source>
        <dbReference type="ARBA" id="ARBA00004651"/>
    </source>
</evidence>
<feature type="transmembrane region" description="Helical" evidence="9">
    <location>
        <begin position="419"/>
        <end position="439"/>
    </location>
</feature>
<dbReference type="GO" id="GO:0046688">
    <property type="term" value="P:response to copper ion"/>
    <property type="evidence" value="ECO:0007669"/>
    <property type="project" value="InterPro"/>
</dbReference>
<reference evidence="12 13" key="1">
    <citation type="submission" date="2022-10" db="EMBL/GenBank/DDBJ databases">
        <title>Comparative genomic analysis of Cohnella hashimotonis sp. nov., isolated from the International Space Station.</title>
        <authorList>
            <person name="Simpson A."/>
            <person name="Venkateswaran K."/>
        </authorList>
    </citation>
    <scope>NUCLEOTIDE SEQUENCE [LARGE SCALE GENOMIC DNA]</scope>
    <source>
        <strain evidence="12 13">DSM 18997</strain>
    </source>
</reference>
<comment type="subcellular location">
    <subcellularLocation>
        <location evidence="1">Cell membrane</location>
        <topology evidence="1">Multi-pass membrane protein</topology>
    </subcellularLocation>
</comment>
<keyword evidence="13" id="KW-1185">Reference proteome</keyword>
<dbReference type="GO" id="GO:0042597">
    <property type="term" value="C:periplasmic space"/>
    <property type="evidence" value="ECO:0007669"/>
    <property type="project" value="InterPro"/>
</dbReference>
<dbReference type="Pfam" id="PF05425">
    <property type="entry name" value="CopD"/>
    <property type="match status" value="1"/>
</dbReference>
<evidence type="ECO:0000256" key="8">
    <source>
        <dbReference type="ARBA" id="ARBA00023136"/>
    </source>
</evidence>
<dbReference type="InterPro" id="IPR007348">
    <property type="entry name" value="CopC_dom"/>
</dbReference>
<dbReference type="Gene3D" id="2.60.40.1220">
    <property type="match status" value="1"/>
</dbReference>
<feature type="transmembrane region" description="Helical" evidence="9">
    <location>
        <begin position="219"/>
        <end position="239"/>
    </location>
</feature>
<accession>A0A9X4QL68</accession>
<organism evidence="12 13">
    <name type="scientific">Cohnella ginsengisoli</name>
    <dbReference type="NCBI Taxonomy" id="425004"/>
    <lineage>
        <taxon>Bacteria</taxon>
        <taxon>Bacillati</taxon>
        <taxon>Bacillota</taxon>
        <taxon>Bacilli</taxon>
        <taxon>Bacillales</taxon>
        <taxon>Paenibacillaceae</taxon>
        <taxon>Cohnella</taxon>
    </lineage>
</organism>
<protein>
    <submittedName>
        <fullName evidence="12">Copper resistance protein CopC/CopD</fullName>
    </submittedName>
</protein>
<evidence type="ECO:0000256" key="3">
    <source>
        <dbReference type="ARBA" id="ARBA00022692"/>
    </source>
</evidence>
<keyword evidence="4" id="KW-0479">Metal-binding</keyword>
<dbReference type="InterPro" id="IPR008457">
    <property type="entry name" value="Cu-R_CopD_dom"/>
</dbReference>
<dbReference type="GO" id="GO:0006825">
    <property type="term" value="P:copper ion transport"/>
    <property type="evidence" value="ECO:0007669"/>
    <property type="project" value="InterPro"/>
</dbReference>
<evidence type="ECO:0000256" key="4">
    <source>
        <dbReference type="ARBA" id="ARBA00022723"/>
    </source>
</evidence>
<feature type="transmembrane region" description="Helical" evidence="9">
    <location>
        <begin position="385"/>
        <end position="407"/>
    </location>
</feature>
<dbReference type="InterPro" id="IPR014755">
    <property type="entry name" value="Cu-Rt/internalin_Ig-like"/>
</dbReference>
<evidence type="ECO:0000313" key="13">
    <source>
        <dbReference type="Proteomes" id="UP001153387"/>
    </source>
</evidence>
<comment type="caution">
    <text evidence="12">The sequence shown here is derived from an EMBL/GenBank/DDBJ whole genome shotgun (WGS) entry which is preliminary data.</text>
</comment>
<dbReference type="Proteomes" id="UP001153387">
    <property type="component" value="Unassembled WGS sequence"/>
</dbReference>
<evidence type="ECO:0000256" key="5">
    <source>
        <dbReference type="ARBA" id="ARBA00022729"/>
    </source>
</evidence>
<dbReference type="GO" id="GO:0005507">
    <property type="term" value="F:copper ion binding"/>
    <property type="evidence" value="ECO:0007669"/>
    <property type="project" value="InterPro"/>
</dbReference>
<feature type="transmembrane region" description="Helical" evidence="9">
    <location>
        <begin position="259"/>
        <end position="277"/>
    </location>
</feature>
<feature type="transmembrane region" description="Helical" evidence="9">
    <location>
        <begin position="284"/>
        <end position="304"/>
    </location>
</feature>
<dbReference type="AlphaFoldDB" id="A0A9X4QL68"/>
<dbReference type="PANTHER" id="PTHR34820:SF4">
    <property type="entry name" value="INNER MEMBRANE PROTEIN YEBZ"/>
    <property type="match status" value="1"/>
</dbReference>
<evidence type="ECO:0000259" key="10">
    <source>
        <dbReference type="Pfam" id="PF04234"/>
    </source>
</evidence>
<dbReference type="EMBL" id="JAPDHZ010000002">
    <property type="protein sequence ID" value="MDG0790428.1"/>
    <property type="molecule type" value="Genomic_DNA"/>
</dbReference>